<dbReference type="Gene3D" id="1.10.287.110">
    <property type="entry name" value="DnaJ domain"/>
    <property type="match status" value="1"/>
</dbReference>
<organism evidence="3 4">
    <name type="scientific">Pseudomonas syringae pv. solidagae</name>
    <dbReference type="NCBI Taxonomy" id="264458"/>
    <lineage>
        <taxon>Bacteria</taxon>
        <taxon>Pseudomonadati</taxon>
        <taxon>Pseudomonadota</taxon>
        <taxon>Gammaproteobacteria</taxon>
        <taxon>Pseudomonadales</taxon>
        <taxon>Pseudomonadaceae</taxon>
        <taxon>Pseudomonas</taxon>
        <taxon>Pseudomonas syringae</taxon>
    </lineage>
</organism>
<accession>A0A0P9Z3D9</accession>
<proteinExistence type="predicted"/>
<reference evidence="3 4" key="1">
    <citation type="submission" date="2018-08" db="EMBL/GenBank/DDBJ databases">
        <title>Recombination of ecologically and evolutionarily significant loci maintains genetic cohesion in the Pseudomonas syringae species complex.</title>
        <authorList>
            <person name="Dillon M."/>
            <person name="Thakur S."/>
            <person name="Almeida R.N.D."/>
            <person name="Weir B.S."/>
            <person name="Guttman D.S."/>
        </authorList>
    </citation>
    <scope>NUCLEOTIDE SEQUENCE [LARGE SCALE GENOMIC DNA]</scope>
    <source>
        <strain evidence="3 4">ICMP 16926</strain>
    </source>
</reference>
<dbReference type="CDD" id="cd06257">
    <property type="entry name" value="DnaJ"/>
    <property type="match status" value="1"/>
</dbReference>
<gene>
    <name evidence="3" type="ORF">ALP48_05091</name>
</gene>
<keyword evidence="1" id="KW-0143">Chaperone</keyword>
<evidence type="ECO:0000313" key="4">
    <source>
        <dbReference type="Proteomes" id="UP000268096"/>
    </source>
</evidence>
<dbReference type="InterPro" id="IPR001623">
    <property type="entry name" value="DnaJ_domain"/>
</dbReference>
<evidence type="ECO:0000313" key="3">
    <source>
        <dbReference type="EMBL" id="RMT50001.1"/>
    </source>
</evidence>
<name>A0A0P9Z3D9_PSESX</name>
<dbReference type="EMBL" id="RBTH01000061">
    <property type="protein sequence ID" value="RMT50001.1"/>
    <property type="molecule type" value="Genomic_DNA"/>
</dbReference>
<comment type="caution">
    <text evidence="3">The sequence shown here is derived from an EMBL/GenBank/DDBJ whole genome shotgun (WGS) entry which is preliminary data.</text>
</comment>
<evidence type="ECO:0000256" key="2">
    <source>
        <dbReference type="SAM" id="MobiDB-lite"/>
    </source>
</evidence>
<dbReference type="InterPro" id="IPR036869">
    <property type="entry name" value="J_dom_sf"/>
</dbReference>
<dbReference type="SUPFAM" id="SSF46565">
    <property type="entry name" value="Chaperone J-domain"/>
    <property type="match status" value="1"/>
</dbReference>
<protein>
    <submittedName>
        <fullName evidence="3">DnaJ domain-containing protein</fullName>
    </submittedName>
</protein>
<dbReference type="Proteomes" id="UP000268096">
    <property type="component" value="Unassembled WGS sequence"/>
</dbReference>
<dbReference type="AlphaFoldDB" id="A0A0P9Z3D9"/>
<evidence type="ECO:0000256" key="1">
    <source>
        <dbReference type="ARBA" id="ARBA00023186"/>
    </source>
</evidence>
<sequence length="386" mass="45391">MTTQQCSPIKEVFMTTPPASPRIVTQPSKPHLSAGQKKFNTLMEKLETRRKLLQQWLAISATCEKLWIEELVPMLREQAANEMNKLRLLDVAFDQFRLAKKDRHTVLEIICVLTMSLMGGEHDEELKQLYLKYTGNDYDEEERLQNQQFKASLEENLGVELDDDVDLDSLEDVTRHIEEKLKEQAEQAQGAQKPKKPTASELRREQEEAEGSQSLREIYRKLASALHPDREQDADERDRKTALMQRVNEAYEGDDLLALLKMQMEIEQIDQSHIDSISDKRLKHFNRILSEQLRELEDEIHDRKMLIRERFLMDPYEDLKPKTANTKCARQVKAIREHLDEEQDELQALTTPKSLKAWLRERREMAEMLERAEEFDDLEMLDTLFR</sequence>
<feature type="region of interest" description="Disordered" evidence="2">
    <location>
        <begin position="183"/>
        <end position="215"/>
    </location>
</feature>